<protein>
    <submittedName>
        <fullName evidence="2">Baseplate assembly protein</fullName>
    </submittedName>
</protein>
<evidence type="ECO:0000313" key="3">
    <source>
        <dbReference type="Proteomes" id="UP000306147"/>
    </source>
</evidence>
<dbReference type="SUPFAM" id="SSF69255">
    <property type="entry name" value="gp5 N-terminal domain-like"/>
    <property type="match status" value="1"/>
</dbReference>
<dbReference type="Proteomes" id="UP000306147">
    <property type="component" value="Unassembled WGS sequence"/>
</dbReference>
<keyword evidence="3" id="KW-1185">Reference proteome</keyword>
<evidence type="ECO:0000259" key="1">
    <source>
        <dbReference type="Pfam" id="PF04717"/>
    </source>
</evidence>
<name>A0A4S1X8B8_9SPHN</name>
<organism evidence="2 3">
    <name type="scientific">Sphingomonas gei</name>
    <dbReference type="NCBI Taxonomy" id="1395960"/>
    <lineage>
        <taxon>Bacteria</taxon>
        <taxon>Pseudomonadati</taxon>
        <taxon>Pseudomonadota</taxon>
        <taxon>Alphaproteobacteria</taxon>
        <taxon>Sphingomonadales</taxon>
        <taxon>Sphingomonadaceae</taxon>
        <taxon>Sphingomonas</taxon>
    </lineage>
</organism>
<dbReference type="InterPro" id="IPR006531">
    <property type="entry name" value="Gp5/Vgr_OB"/>
</dbReference>
<proteinExistence type="predicted"/>
<gene>
    <name evidence="2" type="ORF">E5A73_16335</name>
</gene>
<reference evidence="2 3" key="1">
    <citation type="submission" date="2019-04" db="EMBL/GenBank/DDBJ databases">
        <title>Sphingomonas psychrotolerans sp. nov., isolated from soil in the Tianshan Mountains, Xinjiang, China.</title>
        <authorList>
            <person name="Luo Y."/>
            <person name="Sheng H."/>
        </authorList>
    </citation>
    <scope>NUCLEOTIDE SEQUENCE [LARGE SCALE GENOMIC DNA]</scope>
    <source>
        <strain evidence="2 3">ZFGT-11</strain>
    </source>
</reference>
<dbReference type="EMBL" id="SRXT01000006">
    <property type="protein sequence ID" value="TGX52361.1"/>
    <property type="molecule type" value="Genomic_DNA"/>
</dbReference>
<dbReference type="RefSeq" id="WP_135964903.1">
    <property type="nucleotide sequence ID" value="NZ_SRXT01000006.1"/>
</dbReference>
<evidence type="ECO:0000313" key="2">
    <source>
        <dbReference type="EMBL" id="TGX52361.1"/>
    </source>
</evidence>
<dbReference type="Pfam" id="PF04717">
    <property type="entry name" value="Phage_base_V"/>
    <property type="match status" value="1"/>
</dbReference>
<accession>A0A4S1X8B8</accession>
<dbReference type="OrthoDB" id="9762420at2"/>
<comment type="caution">
    <text evidence="2">The sequence shown here is derived from an EMBL/GenBank/DDBJ whole genome shotgun (WGS) entry which is preliminary data.</text>
</comment>
<feature type="domain" description="Gp5/Type VI secretion system Vgr protein OB-fold" evidence="1">
    <location>
        <begin position="10"/>
        <end position="85"/>
    </location>
</feature>
<dbReference type="AlphaFoldDB" id="A0A4S1X8B8"/>
<sequence length="173" mass="18354">MTEGAYYGKYRATVLNNVDPEFRGRIQMTCPDVAGLLPTSWAEACAPLSGLPPMGVYLVPPIGAAVWAEFEKGDIERPIWTGCRWASKSDVPTDATIGLPVSPNIVVQTLAQHALILSDMPPTPVTGGIMLRSTTKAMIVVNDSGIYIDNGKGASIQLVGPSVMINKTALVVT</sequence>